<dbReference type="EMBL" id="WTVS01000047">
    <property type="protein sequence ID" value="NMF99564.1"/>
    <property type="molecule type" value="Genomic_DNA"/>
</dbReference>
<dbReference type="RefSeq" id="WP_169142157.1">
    <property type="nucleotide sequence ID" value="NZ_WTVS01000047.1"/>
</dbReference>
<feature type="signal peptide" evidence="1">
    <location>
        <begin position="1"/>
        <end position="24"/>
    </location>
</feature>
<keyword evidence="1" id="KW-0732">Signal</keyword>
<reference evidence="2 3" key="1">
    <citation type="submission" date="2019-12" db="EMBL/GenBank/DDBJ databases">
        <title>Comparative genomics gives insights into the taxonomy of the Azoarcus-Aromatoleum group and reveals separate origins of nif in the plant-associated Azoarcus and non-plant-associated Aromatoleum sub-groups.</title>
        <authorList>
            <person name="Lafos M."/>
            <person name="Maluk M."/>
            <person name="Batista M."/>
            <person name="Junghare M."/>
            <person name="Carmona M."/>
            <person name="Faoro H."/>
            <person name="Cruz L.M."/>
            <person name="Battistoni F."/>
            <person name="De Souza E."/>
            <person name="Pedrosa F."/>
            <person name="Chen W.-M."/>
            <person name="Poole P.S."/>
            <person name="Dixon R.A."/>
            <person name="James E.K."/>
        </authorList>
    </citation>
    <scope>NUCLEOTIDE SEQUENCE [LARGE SCALE GENOMIC DNA]</scope>
    <source>
        <strain evidence="2 3">T</strain>
    </source>
</reference>
<protein>
    <recommendedName>
        <fullName evidence="4">Secreted protein</fullName>
    </recommendedName>
</protein>
<proteinExistence type="predicted"/>
<evidence type="ECO:0000313" key="3">
    <source>
        <dbReference type="Proteomes" id="UP000634522"/>
    </source>
</evidence>
<sequence>MQWIFKSAVAIFCGAMLAPLSATASSWAPFEQRETGDRVEWFEWNSESLAVDAGAPQSVSATWRRYTTTQMTPRPETQEIAKSQIDCQRFGLSTFHRERLLVRKDGSLGMRLGPPIESSRTDNPSSWATWGSSDGKLIRTVCQAAFPEWMPEFLVAHERECGGKVEGMCSPEKRDLAYAVSLLLYRKYQADEVCTAGQDVQAKSDFSKLADQAVDDVLAEVTRCPDGACQLTALNWMLAGIGSDLVRAGQGLRCQAFEQRAERIAQEKRRAVGVETMKAYLACAVRKAPALDDGLSAAESVATALHSACLDVFNSAADLLVRHPDSREILARQFQPKLVEIVLQYRAAQRVPKKTVPRPDTSRRIQS</sequence>
<organism evidence="2 3">
    <name type="scientific">Aromatoleum toluolicum</name>
    <dbReference type="NCBI Taxonomy" id="90060"/>
    <lineage>
        <taxon>Bacteria</taxon>
        <taxon>Pseudomonadati</taxon>
        <taxon>Pseudomonadota</taxon>
        <taxon>Betaproteobacteria</taxon>
        <taxon>Rhodocyclales</taxon>
        <taxon>Rhodocyclaceae</taxon>
        <taxon>Aromatoleum</taxon>
    </lineage>
</organism>
<gene>
    <name evidence="2" type="ORF">GPA27_19485</name>
</gene>
<evidence type="ECO:0008006" key="4">
    <source>
        <dbReference type="Google" id="ProtNLM"/>
    </source>
</evidence>
<accession>A0ABX1NJR1</accession>
<feature type="chain" id="PRO_5046443160" description="Secreted protein" evidence="1">
    <location>
        <begin position="25"/>
        <end position="367"/>
    </location>
</feature>
<dbReference type="Proteomes" id="UP000634522">
    <property type="component" value="Unassembled WGS sequence"/>
</dbReference>
<name>A0ABX1NJR1_9RHOO</name>
<evidence type="ECO:0000256" key="1">
    <source>
        <dbReference type="SAM" id="SignalP"/>
    </source>
</evidence>
<evidence type="ECO:0000313" key="2">
    <source>
        <dbReference type="EMBL" id="NMF99564.1"/>
    </source>
</evidence>
<comment type="caution">
    <text evidence="2">The sequence shown here is derived from an EMBL/GenBank/DDBJ whole genome shotgun (WGS) entry which is preliminary data.</text>
</comment>
<keyword evidence="3" id="KW-1185">Reference proteome</keyword>